<evidence type="ECO:0000313" key="2">
    <source>
        <dbReference type="Proteomes" id="UP000004995"/>
    </source>
</evidence>
<dbReference type="Gramene" id="KQK91349">
    <property type="protein sequence ID" value="KQK91349"/>
    <property type="gene ID" value="SETIT_040467mg"/>
</dbReference>
<keyword evidence="2" id="KW-1185">Reference proteome</keyword>
<proteinExistence type="predicted"/>
<sequence>MGYLMIYSRALCFRVLARSSCKVLGFVDASCLLKLLIHRIVLARSIVSLNIVRCSRTRFHNCY</sequence>
<name>K4ANH0_SETIT</name>
<dbReference type="HOGENOM" id="CLU_2890105_0_0_1"/>
<dbReference type="Proteomes" id="UP000004995">
    <property type="component" value="Unassembled WGS sequence"/>
</dbReference>
<accession>K4ANH0</accession>
<dbReference type="InParanoid" id="K4ANH0"/>
<dbReference type="EMBL" id="AGNK02006030">
    <property type="status" value="NOT_ANNOTATED_CDS"/>
    <property type="molecule type" value="Genomic_DNA"/>
</dbReference>
<dbReference type="AlphaFoldDB" id="K4ANH0"/>
<organism evidence="1 2">
    <name type="scientific">Setaria italica</name>
    <name type="common">Foxtail millet</name>
    <name type="synonym">Panicum italicum</name>
    <dbReference type="NCBI Taxonomy" id="4555"/>
    <lineage>
        <taxon>Eukaryota</taxon>
        <taxon>Viridiplantae</taxon>
        <taxon>Streptophyta</taxon>
        <taxon>Embryophyta</taxon>
        <taxon>Tracheophyta</taxon>
        <taxon>Spermatophyta</taxon>
        <taxon>Magnoliopsida</taxon>
        <taxon>Liliopsida</taxon>
        <taxon>Poales</taxon>
        <taxon>Poaceae</taxon>
        <taxon>PACMAD clade</taxon>
        <taxon>Panicoideae</taxon>
        <taxon>Panicodae</taxon>
        <taxon>Paniceae</taxon>
        <taxon>Cenchrinae</taxon>
        <taxon>Setaria</taxon>
    </lineage>
</organism>
<protein>
    <submittedName>
        <fullName evidence="1">Uncharacterized protein</fullName>
    </submittedName>
</protein>
<evidence type="ECO:0000313" key="1">
    <source>
        <dbReference type="EnsemblPlants" id="KQK91349"/>
    </source>
</evidence>
<reference evidence="2" key="1">
    <citation type="journal article" date="2012" name="Nat. Biotechnol.">
        <title>Reference genome sequence of the model plant Setaria.</title>
        <authorList>
            <person name="Bennetzen J.L."/>
            <person name="Schmutz J."/>
            <person name="Wang H."/>
            <person name="Percifield R."/>
            <person name="Hawkins J."/>
            <person name="Pontaroli A.C."/>
            <person name="Estep M."/>
            <person name="Feng L."/>
            <person name="Vaughn J.N."/>
            <person name="Grimwood J."/>
            <person name="Jenkins J."/>
            <person name="Barry K."/>
            <person name="Lindquist E."/>
            <person name="Hellsten U."/>
            <person name="Deshpande S."/>
            <person name="Wang X."/>
            <person name="Wu X."/>
            <person name="Mitros T."/>
            <person name="Triplett J."/>
            <person name="Yang X."/>
            <person name="Ye C.Y."/>
            <person name="Mauro-Herrera M."/>
            <person name="Wang L."/>
            <person name="Li P."/>
            <person name="Sharma M."/>
            <person name="Sharma R."/>
            <person name="Ronald P.C."/>
            <person name="Panaud O."/>
            <person name="Kellogg E.A."/>
            <person name="Brutnell T.P."/>
            <person name="Doust A.N."/>
            <person name="Tuskan G.A."/>
            <person name="Rokhsar D."/>
            <person name="Devos K.M."/>
        </authorList>
    </citation>
    <scope>NUCLEOTIDE SEQUENCE [LARGE SCALE GENOMIC DNA]</scope>
    <source>
        <strain evidence="2">cv. Yugu1</strain>
    </source>
</reference>
<dbReference type="EnsemblPlants" id="KQK91349">
    <property type="protein sequence ID" value="KQK91349"/>
    <property type="gene ID" value="SETIT_040467mg"/>
</dbReference>
<reference evidence="1" key="2">
    <citation type="submission" date="2018-08" db="UniProtKB">
        <authorList>
            <consortium name="EnsemblPlants"/>
        </authorList>
    </citation>
    <scope>IDENTIFICATION</scope>
    <source>
        <strain evidence="1">Yugu1</strain>
    </source>
</reference>